<sequence>MPETAAPPASDLIVPVILCGGTGSRLWPLSR</sequence>
<dbReference type="EMBL" id="JBHRSB010000010">
    <property type="protein sequence ID" value="MFC3003329.1"/>
    <property type="molecule type" value="Genomic_DNA"/>
</dbReference>
<dbReference type="RefSeq" id="WP_216839782.1">
    <property type="nucleotide sequence ID" value="NZ_JAFNJS010000010.1"/>
</dbReference>
<evidence type="ECO:0000259" key="1">
    <source>
        <dbReference type="Pfam" id="PF00483"/>
    </source>
</evidence>
<accession>A0ABV7C496</accession>
<gene>
    <name evidence="2" type="ORF">ACFOD3_25765</name>
</gene>
<name>A0ABV7C496_9PROT</name>
<feature type="domain" description="Nucleotidyl transferase" evidence="1">
    <location>
        <begin position="15"/>
        <end position="31"/>
    </location>
</feature>
<protein>
    <submittedName>
        <fullName evidence="2">Sugar phosphate nucleotidyltransferase</fullName>
    </submittedName>
</protein>
<proteinExistence type="predicted"/>
<dbReference type="InterPro" id="IPR005835">
    <property type="entry name" value="NTP_transferase_dom"/>
</dbReference>
<evidence type="ECO:0000313" key="2">
    <source>
        <dbReference type="EMBL" id="MFC3003329.1"/>
    </source>
</evidence>
<feature type="non-terminal residue" evidence="2">
    <location>
        <position position="31"/>
    </location>
</feature>
<dbReference type="Proteomes" id="UP001595420">
    <property type="component" value="Unassembled WGS sequence"/>
</dbReference>
<reference evidence="3" key="1">
    <citation type="journal article" date="2019" name="Int. J. Syst. Evol. Microbiol.">
        <title>The Global Catalogue of Microorganisms (GCM) 10K type strain sequencing project: providing services to taxonomists for standard genome sequencing and annotation.</title>
        <authorList>
            <consortium name="The Broad Institute Genomics Platform"/>
            <consortium name="The Broad Institute Genome Sequencing Center for Infectious Disease"/>
            <person name="Wu L."/>
            <person name="Ma J."/>
        </authorList>
    </citation>
    <scope>NUCLEOTIDE SEQUENCE [LARGE SCALE GENOMIC DNA]</scope>
    <source>
        <strain evidence="3">CGMCC 1.16855</strain>
    </source>
</reference>
<comment type="caution">
    <text evidence="2">The sequence shown here is derived from an EMBL/GenBank/DDBJ whole genome shotgun (WGS) entry which is preliminary data.</text>
</comment>
<dbReference type="Pfam" id="PF00483">
    <property type="entry name" value="NTP_transferase"/>
    <property type="match status" value="1"/>
</dbReference>
<evidence type="ECO:0000313" key="3">
    <source>
        <dbReference type="Proteomes" id="UP001595420"/>
    </source>
</evidence>
<organism evidence="2 3">
    <name type="scientific">Falsiroseomonas tokyonensis</name>
    <dbReference type="NCBI Taxonomy" id="430521"/>
    <lineage>
        <taxon>Bacteria</taxon>
        <taxon>Pseudomonadati</taxon>
        <taxon>Pseudomonadota</taxon>
        <taxon>Alphaproteobacteria</taxon>
        <taxon>Acetobacterales</taxon>
        <taxon>Roseomonadaceae</taxon>
        <taxon>Falsiroseomonas</taxon>
    </lineage>
</organism>
<keyword evidence="3" id="KW-1185">Reference proteome</keyword>